<evidence type="ECO:0000313" key="2">
    <source>
        <dbReference type="Proteomes" id="UP001295740"/>
    </source>
</evidence>
<dbReference type="EMBL" id="CAUWAG010000003">
    <property type="protein sequence ID" value="CAJ2500014.1"/>
    <property type="molecule type" value="Genomic_DNA"/>
</dbReference>
<evidence type="ECO:0000313" key="1">
    <source>
        <dbReference type="EMBL" id="CAJ2500014.1"/>
    </source>
</evidence>
<reference evidence="1" key="1">
    <citation type="submission" date="2023-10" db="EMBL/GenBank/DDBJ databases">
        <authorList>
            <person name="Hackl T."/>
        </authorList>
    </citation>
    <scope>NUCLEOTIDE SEQUENCE</scope>
</reference>
<sequence length="105" mass="12194">MTFYISDPLQKFGLGGASMDSCERMARDDFDAKAITLKTISNEEHIVDNPRRLAMKRPPPKISNQDWYQRRGYVVYTHKQNAWFETDPTGKAWGVRAVFLRKNLV</sequence>
<name>A0AAI8V7Y2_9PEZI</name>
<proteinExistence type="predicted"/>
<gene>
    <name evidence="1" type="ORF">KHLLAP_LOCUS482</name>
</gene>
<dbReference type="Gene3D" id="3.40.630.30">
    <property type="match status" value="1"/>
</dbReference>
<keyword evidence="2" id="KW-1185">Reference proteome</keyword>
<comment type="caution">
    <text evidence="1">The sequence shown here is derived from an EMBL/GenBank/DDBJ whole genome shotgun (WGS) entry which is preliminary data.</text>
</comment>
<protein>
    <submittedName>
        <fullName evidence="1">Uu.00g028670.m01.CDS01</fullName>
    </submittedName>
</protein>
<dbReference type="Proteomes" id="UP001295740">
    <property type="component" value="Unassembled WGS sequence"/>
</dbReference>
<organism evidence="1 2">
    <name type="scientific">Anthostomella pinea</name>
    <dbReference type="NCBI Taxonomy" id="933095"/>
    <lineage>
        <taxon>Eukaryota</taxon>
        <taxon>Fungi</taxon>
        <taxon>Dikarya</taxon>
        <taxon>Ascomycota</taxon>
        <taxon>Pezizomycotina</taxon>
        <taxon>Sordariomycetes</taxon>
        <taxon>Xylariomycetidae</taxon>
        <taxon>Xylariales</taxon>
        <taxon>Xylariaceae</taxon>
        <taxon>Anthostomella</taxon>
    </lineage>
</organism>
<dbReference type="AlphaFoldDB" id="A0AAI8V7Y2"/>
<accession>A0AAI8V7Y2</accession>